<feature type="transmembrane region" description="Helical" evidence="6">
    <location>
        <begin position="322"/>
        <end position="340"/>
    </location>
</feature>
<evidence type="ECO:0000313" key="11">
    <source>
        <dbReference type="Proteomes" id="UP000027064"/>
    </source>
</evidence>
<dbReference type="InterPro" id="IPR054321">
    <property type="entry name" value="PspC-rel_TM"/>
</dbReference>
<feature type="transmembrane region" description="Helical" evidence="6">
    <location>
        <begin position="134"/>
        <end position="161"/>
    </location>
</feature>
<feature type="domain" description="PspC-related transmembrane region" evidence="8">
    <location>
        <begin position="204"/>
        <end position="346"/>
    </location>
</feature>
<dbReference type="STRING" id="1492738.FEM21_25630"/>
<comment type="caution">
    <text evidence="10">The sequence shown here is derived from an EMBL/GenBank/DDBJ whole genome shotgun (WGS) entry which is preliminary data.</text>
</comment>
<gene>
    <name evidence="10" type="ORF">FEM21_25630</name>
</gene>
<dbReference type="PANTHER" id="PTHR33885:SF3">
    <property type="entry name" value="PHAGE SHOCK PROTEIN C"/>
    <property type="match status" value="1"/>
</dbReference>
<evidence type="ECO:0000256" key="4">
    <source>
        <dbReference type="ARBA" id="ARBA00022989"/>
    </source>
</evidence>
<dbReference type="eggNOG" id="COG1983">
    <property type="taxonomic scope" value="Bacteria"/>
</dbReference>
<dbReference type="Pfam" id="PF22744">
    <property type="entry name" value="Toast-rack_PspC-Cterm"/>
    <property type="match status" value="1"/>
</dbReference>
<dbReference type="AlphaFoldDB" id="A0A066WJX1"/>
<dbReference type="InterPro" id="IPR007168">
    <property type="entry name" value="Phageshock_PspC_N"/>
</dbReference>
<name>A0A066WJX1_9FLAO</name>
<keyword evidence="11" id="KW-1185">Reference proteome</keyword>
<accession>A0A066WJX1</accession>
<protein>
    <submittedName>
        <fullName evidence="10">Phage-shock protein</fullName>
    </submittedName>
</protein>
<evidence type="ECO:0000256" key="5">
    <source>
        <dbReference type="ARBA" id="ARBA00023136"/>
    </source>
</evidence>
<evidence type="ECO:0000259" key="8">
    <source>
        <dbReference type="Pfam" id="PF22571"/>
    </source>
</evidence>
<dbReference type="InterPro" id="IPR052027">
    <property type="entry name" value="PspC"/>
</dbReference>
<evidence type="ECO:0000259" key="7">
    <source>
        <dbReference type="Pfam" id="PF04024"/>
    </source>
</evidence>
<evidence type="ECO:0000256" key="6">
    <source>
        <dbReference type="SAM" id="Phobius"/>
    </source>
</evidence>
<proteinExistence type="predicted"/>
<feature type="domain" description="Phage shock protein PspC N-terminal" evidence="7">
    <location>
        <begin position="107"/>
        <end position="165"/>
    </location>
</feature>
<dbReference type="Proteomes" id="UP000027064">
    <property type="component" value="Unassembled WGS sequence"/>
</dbReference>
<dbReference type="GO" id="GO:0005886">
    <property type="term" value="C:plasma membrane"/>
    <property type="evidence" value="ECO:0007669"/>
    <property type="project" value="UniProtKB-SubCell"/>
</dbReference>
<keyword evidence="4 6" id="KW-1133">Transmembrane helix</keyword>
<feature type="transmembrane region" description="Helical" evidence="6">
    <location>
        <begin position="281"/>
        <end position="310"/>
    </location>
</feature>
<keyword evidence="5 6" id="KW-0472">Membrane</keyword>
<dbReference type="EMBL" id="JNCA01000024">
    <property type="protein sequence ID" value="KDN54312.1"/>
    <property type="molecule type" value="Genomic_DNA"/>
</dbReference>
<reference evidence="10 11" key="1">
    <citation type="submission" date="2014-05" db="EMBL/GenBank/DDBJ databases">
        <title>Genome Sequence of Flavobacterium sp. EM1321.</title>
        <authorList>
            <person name="Shin S.-K."/>
            <person name="Yi H."/>
        </authorList>
    </citation>
    <scope>NUCLEOTIDE SEQUENCE [LARGE SCALE GENOMIC DNA]</scope>
    <source>
        <strain evidence="10 11">EM1321</strain>
    </source>
</reference>
<feature type="transmembrane region" description="Helical" evidence="6">
    <location>
        <begin position="236"/>
        <end position="261"/>
    </location>
</feature>
<comment type="subcellular location">
    <subcellularLocation>
        <location evidence="1">Cell membrane</location>
        <topology evidence="1">Single-pass membrane protein</topology>
    </subcellularLocation>
</comment>
<keyword evidence="2" id="KW-1003">Cell membrane</keyword>
<dbReference type="PATRIC" id="fig|1492738.3.peg.2549"/>
<organism evidence="10 11">
    <name type="scientific">Flavobacterium seoulense</name>
    <dbReference type="NCBI Taxonomy" id="1492738"/>
    <lineage>
        <taxon>Bacteria</taxon>
        <taxon>Pseudomonadati</taxon>
        <taxon>Bacteroidota</taxon>
        <taxon>Flavobacteriia</taxon>
        <taxon>Flavobacteriales</taxon>
        <taxon>Flavobacteriaceae</taxon>
        <taxon>Flavobacterium</taxon>
    </lineage>
</organism>
<dbReference type="OrthoDB" id="5772680at2"/>
<dbReference type="RefSeq" id="WP_035660887.1">
    <property type="nucleotide sequence ID" value="NZ_JNCA01000024.1"/>
</dbReference>
<keyword evidence="3 6" id="KW-0812">Transmembrane</keyword>
<evidence type="ECO:0000259" key="9">
    <source>
        <dbReference type="Pfam" id="PF22744"/>
    </source>
</evidence>
<dbReference type="Pfam" id="PF04024">
    <property type="entry name" value="PspC"/>
    <property type="match status" value="1"/>
</dbReference>
<sequence>MNKTVNINLGGMFFHIDEDAYQKLSRYFDAIKRSLTNSSGQDEVIKDIEMRIAELLNEKQKSDKHVVGLKEVDEIIAIMGQPEDYIIEDEPKSYDNKYQHTATYKSKKLYRDGEKGILGGVAAGLGHYFGIDTVWIRVVLLLLVFAGFGTGIIAYIILWIVTPEAKTTSEKIEMTGEPVNISNIEKKVREEFESVSEKIKNADYDKYGNQIKKNASNVGNSLGNFILSVFKIIAKFLGIILIITGIATLLGLLIGIFTFGTNTFVDFPWQGFVETSNFTDYPIWTFGLLMFFAIGIPFFFLTLLGFKLLAPNTKSIGSVAKYTLLALWIIAIALAVSLGLKQASAFAMDGRVVKKEALTIPIQDTLQIKFVHNDYYAKDIDDRSEFKITQDATNNDVIYSNEVRFQIKKSNENHSYIQIEKESKGKSFAEAKEKAEQIRYQYKIVGNQLIFDNYLLTNLKNKFRNQEVEITIFLTEGTIFKIDSSARHYNQSDNDFFDFEDDIDNPLYKVGYSEVSCLNCSYSEYSNVTLTTSRNVEITTKNDSVNSHSRLKIGKDGIIIKTN</sequence>
<feature type="domain" description="PspC-related ToastRack" evidence="9">
    <location>
        <begin position="389"/>
        <end position="521"/>
    </location>
</feature>
<dbReference type="Pfam" id="PF22571">
    <property type="entry name" value="LiaI-LiaF-TM_PspC"/>
    <property type="match status" value="1"/>
</dbReference>
<evidence type="ECO:0000256" key="1">
    <source>
        <dbReference type="ARBA" id="ARBA00004162"/>
    </source>
</evidence>
<evidence type="ECO:0000256" key="2">
    <source>
        <dbReference type="ARBA" id="ARBA00022475"/>
    </source>
</evidence>
<evidence type="ECO:0000313" key="10">
    <source>
        <dbReference type="EMBL" id="KDN54312.1"/>
    </source>
</evidence>
<dbReference type="InterPro" id="IPR054319">
    <property type="entry name" value="PspC-rel_ToastRack"/>
</dbReference>
<dbReference type="PANTHER" id="PTHR33885">
    <property type="entry name" value="PHAGE SHOCK PROTEIN C"/>
    <property type="match status" value="1"/>
</dbReference>
<evidence type="ECO:0000256" key="3">
    <source>
        <dbReference type="ARBA" id="ARBA00022692"/>
    </source>
</evidence>